<protein>
    <submittedName>
        <fullName evidence="1">Uncharacterized protein</fullName>
    </submittedName>
</protein>
<dbReference type="EMBL" id="GBXM01048722">
    <property type="protein sequence ID" value="JAH59855.1"/>
    <property type="molecule type" value="Transcribed_RNA"/>
</dbReference>
<accession>A0A0E9U3X1</accession>
<proteinExistence type="predicted"/>
<evidence type="ECO:0000313" key="1">
    <source>
        <dbReference type="EMBL" id="JAH59855.1"/>
    </source>
</evidence>
<name>A0A0E9U3X1_ANGAN</name>
<reference evidence="1" key="2">
    <citation type="journal article" date="2015" name="Fish Shellfish Immunol.">
        <title>Early steps in the European eel (Anguilla anguilla)-Vibrio vulnificus interaction in the gills: Role of the RtxA13 toxin.</title>
        <authorList>
            <person name="Callol A."/>
            <person name="Pajuelo D."/>
            <person name="Ebbesson L."/>
            <person name="Teles M."/>
            <person name="MacKenzie S."/>
            <person name="Amaro C."/>
        </authorList>
    </citation>
    <scope>NUCLEOTIDE SEQUENCE</scope>
</reference>
<organism evidence="1">
    <name type="scientific">Anguilla anguilla</name>
    <name type="common">European freshwater eel</name>
    <name type="synonym">Muraena anguilla</name>
    <dbReference type="NCBI Taxonomy" id="7936"/>
    <lineage>
        <taxon>Eukaryota</taxon>
        <taxon>Metazoa</taxon>
        <taxon>Chordata</taxon>
        <taxon>Craniata</taxon>
        <taxon>Vertebrata</taxon>
        <taxon>Euteleostomi</taxon>
        <taxon>Actinopterygii</taxon>
        <taxon>Neopterygii</taxon>
        <taxon>Teleostei</taxon>
        <taxon>Anguilliformes</taxon>
        <taxon>Anguillidae</taxon>
        <taxon>Anguilla</taxon>
    </lineage>
</organism>
<sequence>MQVPQHLCQVCLCELGTTSSASQMFFVMS</sequence>
<reference evidence="1" key="1">
    <citation type="submission" date="2014-11" db="EMBL/GenBank/DDBJ databases">
        <authorList>
            <person name="Amaro Gonzalez C."/>
        </authorList>
    </citation>
    <scope>NUCLEOTIDE SEQUENCE</scope>
</reference>
<dbReference type="AlphaFoldDB" id="A0A0E9U3X1"/>